<sequence>MSLSVNIFRTIEEILWTIKKLKNCKSTEQPVQNQNIEEHQLLDSLQEGNEKNSLQSSDRTCSEKIASQILLNNLFNYIEDIKRGVDELVKQNQNCKCQQFKDPQNINQGKNKYLLFVKSENTYDKNIDSNQNKVILRNLKQDLQDTKISLIQQQKQLILQIQEMNQILENKNMLDSTQKRQKIFQFEYQQEESKENLIALKQIQDLNKKLVDLDMSYQEKLKLCKAKFGIKN</sequence>
<organism evidence="2 3">
    <name type="scientific">Paramecium primaurelia</name>
    <dbReference type="NCBI Taxonomy" id="5886"/>
    <lineage>
        <taxon>Eukaryota</taxon>
        <taxon>Sar</taxon>
        <taxon>Alveolata</taxon>
        <taxon>Ciliophora</taxon>
        <taxon>Intramacronucleata</taxon>
        <taxon>Oligohymenophorea</taxon>
        <taxon>Peniculida</taxon>
        <taxon>Parameciidae</taxon>
        <taxon>Paramecium</taxon>
    </lineage>
</organism>
<reference evidence="2" key="1">
    <citation type="submission" date="2021-01" db="EMBL/GenBank/DDBJ databases">
        <authorList>
            <consortium name="Genoscope - CEA"/>
            <person name="William W."/>
        </authorList>
    </citation>
    <scope>NUCLEOTIDE SEQUENCE</scope>
</reference>
<dbReference type="EMBL" id="CAJJDM010000045">
    <property type="protein sequence ID" value="CAD8070481.1"/>
    <property type="molecule type" value="Genomic_DNA"/>
</dbReference>
<keyword evidence="1" id="KW-0175">Coiled coil</keyword>
<evidence type="ECO:0000313" key="2">
    <source>
        <dbReference type="EMBL" id="CAD8070481.1"/>
    </source>
</evidence>
<protein>
    <submittedName>
        <fullName evidence="2">Uncharacterized protein</fullName>
    </submittedName>
</protein>
<dbReference type="Proteomes" id="UP000688137">
    <property type="component" value="Unassembled WGS sequence"/>
</dbReference>
<accession>A0A8S1LY57</accession>
<evidence type="ECO:0000256" key="1">
    <source>
        <dbReference type="SAM" id="Coils"/>
    </source>
</evidence>
<gene>
    <name evidence="2" type="ORF">PPRIM_AZ9-3.1.T0450283</name>
</gene>
<name>A0A8S1LY57_PARPR</name>
<comment type="caution">
    <text evidence="2">The sequence shown here is derived from an EMBL/GenBank/DDBJ whole genome shotgun (WGS) entry which is preliminary data.</text>
</comment>
<keyword evidence="3" id="KW-1185">Reference proteome</keyword>
<proteinExistence type="predicted"/>
<feature type="coiled-coil region" evidence="1">
    <location>
        <begin position="136"/>
        <end position="171"/>
    </location>
</feature>
<evidence type="ECO:0000313" key="3">
    <source>
        <dbReference type="Proteomes" id="UP000688137"/>
    </source>
</evidence>
<dbReference type="OMA" id="MNPTYDL"/>
<dbReference type="AlphaFoldDB" id="A0A8S1LY57"/>